<evidence type="ECO:0000313" key="3">
    <source>
        <dbReference type="Proteomes" id="UP000754644"/>
    </source>
</evidence>
<accession>A0A973A809</accession>
<feature type="chain" id="PRO_5037976769" description="DUF11 domain-containing protein" evidence="1">
    <location>
        <begin position="30"/>
        <end position="463"/>
    </location>
</feature>
<dbReference type="EMBL" id="JABMOJ010000093">
    <property type="protein sequence ID" value="NQV64243.1"/>
    <property type="molecule type" value="Genomic_DNA"/>
</dbReference>
<name>A0A973A809_9GAMM</name>
<sequence>MKDRLQGVGRLAKAGVAILLMMVGAQAMAANKGAAASTTLENIASATYTSAASATPITATSNAVIITINLVPAFPTVAFTSSTPTDLLNLVEGQTATLTYTLTSNANGPDDYTVVVGEASVVNITGTVATEAAAITLGGSTVALDSTIIATCLAGAGSPSNCLITLPNDSSAGTGGVNGLDLGDTVVFEGGRVCTIAPAGTLTDTGGLTSLGGTLSSIEVTGCSGAIGTIVAGTSVYEQATQTVAVLIDVTSLGAPGTATLQVTAIVDGSPAITSAALTDLPVAAYVIDLTISKFVRNVTESGLNPACGLTALSCLNVDGVLYYASGVTANPTNILEYAILASNNGGPVTEIIVTDDLTAFSSFNGATGTSTILVETTAANNSSGLCTAVGGTTDGTQGTCILSAGTPIAATIATDVTGDTITVSAGDNGSNGGTNSGVVTGQAGGELAVGKVSVVLFQVEVD</sequence>
<gene>
    <name evidence="2" type="ORF">HQ497_02660</name>
</gene>
<feature type="signal peptide" evidence="1">
    <location>
        <begin position="1"/>
        <end position="29"/>
    </location>
</feature>
<evidence type="ECO:0008006" key="4">
    <source>
        <dbReference type="Google" id="ProtNLM"/>
    </source>
</evidence>
<protein>
    <recommendedName>
        <fullName evidence="4">DUF11 domain-containing protein</fullName>
    </recommendedName>
</protein>
<organism evidence="2 3">
    <name type="scientific">SAR86 cluster bacterium</name>
    <dbReference type="NCBI Taxonomy" id="2030880"/>
    <lineage>
        <taxon>Bacteria</taxon>
        <taxon>Pseudomonadati</taxon>
        <taxon>Pseudomonadota</taxon>
        <taxon>Gammaproteobacteria</taxon>
        <taxon>SAR86 cluster</taxon>
    </lineage>
</organism>
<proteinExistence type="predicted"/>
<comment type="caution">
    <text evidence="2">The sequence shown here is derived from an EMBL/GenBank/DDBJ whole genome shotgun (WGS) entry which is preliminary data.</text>
</comment>
<dbReference type="Proteomes" id="UP000754644">
    <property type="component" value="Unassembled WGS sequence"/>
</dbReference>
<dbReference type="AlphaFoldDB" id="A0A973A809"/>
<keyword evidence="1" id="KW-0732">Signal</keyword>
<evidence type="ECO:0000313" key="2">
    <source>
        <dbReference type="EMBL" id="NQV64243.1"/>
    </source>
</evidence>
<reference evidence="2" key="1">
    <citation type="submission" date="2020-05" db="EMBL/GenBank/DDBJ databases">
        <title>Sulfur intermediates as new biogeochemical hubs in an aquatic model microbial ecosystem.</title>
        <authorList>
            <person name="Vigneron A."/>
        </authorList>
    </citation>
    <scope>NUCLEOTIDE SEQUENCE</scope>
    <source>
        <strain evidence="2">Bin.250</strain>
    </source>
</reference>
<evidence type="ECO:0000256" key="1">
    <source>
        <dbReference type="SAM" id="SignalP"/>
    </source>
</evidence>